<accession>A0AAV8V0M5</accession>
<keyword evidence="4 6" id="KW-1133">Transmembrane helix</keyword>
<keyword evidence="8" id="KW-1185">Reference proteome</keyword>
<evidence type="ECO:0000256" key="2">
    <source>
        <dbReference type="ARBA" id="ARBA00004243"/>
    </source>
</evidence>
<name>A0AAV8V0M5_9RHOD</name>
<dbReference type="FunFam" id="2.60.370.10:FF:000001">
    <property type="entry name" value="COX11 cytochrome c oxidase assembly homolog"/>
    <property type="match status" value="1"/>
</dbReference>
<organism evidence="7 8">
    <name type="scientific">Rhodosorus marinus</name>
    <dbReference type="NCBI Taxonomy" id="101924"/>
    <lineage>
        <taxon>Eukaryota</taxon>
        <taxon>Rhodophyta</taxon>
        <taxon>Stylonematophyceae</taxon>
        <taxon>Stylonematales</taxon>
        <taxon>Stylonemataceae</taxon>
        <taxon>Rhodosorus</taxon>
    </lineage>
</organism>
<evidence type="ECO:0000256" key="3">
    <source>
        <dbReference type="ARBA" id="ARBA00022692"/>
    </source>
</evidence>
<comment type="subcellular location">
    <subcellularLocation>
        <location evidence="2">Mitochondrion inner membrane</location>
        <topology evidence="2">Single-pass membrane protein</topology>
        <orientation evidence="2">Intermembrane side</orientation>
    </subcellularLocation>
</comment>
<dbReference type="EMBL" id="JAMWBK010000001">
    <property type="protein sequence ID" value="KAJ8908376.1"/>
    <property type="molecule type" value="Genomic_DNA"/>
</dbReference>
<dbReference type="HAMAP" id="MF_00155">
    <property type="entry name" value="CtaG"/>
    <property type="match status" value="1"/>
</dbReference>
<evidence type="ECO:0000256" key="4">
    <source>
        <dbReference type="ARBA" id="ARBA00022989"/>
    </source>
</evidence>
<evidence type="ECO:0000256" key="1">
    <source>
        <dbReference type="ARBA" id="ARBA00004007"/>
    </source>
</evidence>
<evidence type="ECO:0000256" key="5">
    <source>
        <dbReference type="ARBA" id="ARBA00023136"/>
    </source>
</evidence>
<gene>
    <name evidence="7" type="ORF">NDN08_005085</name>
</gene>
<evidence type="ECO:0000313" key="7">
    <source>
        <dbReference type="EMBL" id="KAJ8908376.1"/>
    </source>
</evidence>
<dbReference type="Proteomes" id="UP001157974">
    <property type="component" value="Unassembled WGS sequence"/>
</dbReference>
<dbReference type="InterPro" id="IPR007533">
    <property type="entry name" value="Cyt_c_oxidase_assmbl_CtaG"/>
</dbReference>
<dbReference type="InterPro" id="IPR023471">
    <property type="entry name" value="CtaG/Cox11_dom_sf"/>
</dbReference>
<keyword evidence="5 6" id="KW-0472">Membrane</keyword>
<dbReference type="GO" id="GO:0005507">
    <property type="term" value="F:copper ion binding"/>
    <property type="evidence" value="ECO:0007669"/>
    <property type="project" value="InterPro"/>
</dbReference>
<comment type="function">
    <text evidence="1">Exerts its effect at some terminal stage of cytochrome c oxidase synthesis, probably by being involved in the insertion of the copper B into subunit I.</text>
</comment>
<dbReference type="GO" id="GO:0005743">
    <property type="term" value="C:mitochondrial inner membrane"/>
    <property type="evidence" value="ECO:0007669"/>
    <property type="project" value="UniProtKB-SubCell"/>
</dbReference>
<evidence type="ECO:0008006" key="9">
    <source>
        <dbReference type="Google" id="ProtNLM"/>
    </source>
</evidence>
<protein>
    <recommendedName>
        <fullName evidence="9">Cytochrome c oxidase assembly protein COX11</fullName>
    </recommendedName>
</protein>
<dbReference type="SUPFAM" id="SSF110111">
    <property type="entry name" value="Ctag/Cox11"/>
    <property type="match status" value="1"/>
</dbReference>
<proteinExistence type="inferred from homology"/>
<dbReference type="Pfam" id="PF04442">
    <property type="entry name" value="CtaG_Cox11"/>
    <property type="match status" value="1"/>
</dbReference>
<feature type="transmembrane region" description="Helical" evidence="6">
    <location>
        <begin position="60"/>
        <end position="79"/>
    </location>
</feature>
<evidence type="ECO:0000256" key="6">
    <source>
        <dbReference type="SAM" id="Phobius"/>
    </source>
</evidence>
<dbReference type="PANTHER" id="PTHR21320">
    <property type="entry name" value="CYTOCHROME C OXIDASE ASSEMBLY PROTEIN COX11-RELATED"/>
    <property type="match status" value="1"/>
</dbReference>
<dbReference type="Gene3D" id="2.60.370.10">
    <property type="entry name" value="Ctag/Cox11"/>
    <property type="match status" value="1"/>
</dbReference>
<dbReference type="PANTHER" id="PTHR21320:SF3">
    <property type="entry name" value="CYTOCHROME C OXIDASE ASSEMBLY PROTEIN COX11, MITOCHONDRIAL-RELATED"/>
    <property type="match status" value="1"/>
</dbReference>
<dbReference type="NCBIfam" id="NF003465">
    <property type="entry name" value="PRK05089.1"/>
    <property type="match status" value="1"/>
</dbReference>
<comment type="caution">
    <text evidence="7">The sequence shown here is derived from an EMBL/GenBank/DDBJ whole genome shotgun (WGS) entry which is preliminary data.</text>
</comment>
<evidence type="ECO:0000313" key="8">
    <source>
        <dbReference type="Proteomes" id="UP001157974"/>
    </source>
</evidence>
<reference evidence="7 8" key="1">
    <citation type="journal article" date="2023" name="Nat. Commun.">
        <title>Origin of minicircular mitochondrial genomes in red algae.</title>
        <authorList>
            <person name="Lee Y."/>
            <person name="Cho C.H."/>
            <person name="Lee Y.M."/>
            <person name="Park S.I."/>
            <person name="Yang J.H."/>
            <person name="West J.A."/>
            <person name="Bhattacharya D."/>
            <person name="Yoon H.S."/>
        </authorList>
    </citation>
    <scope>NUCLEOTIDE SEQUENCE [LARGE SCALE GENOMIC DNA]</scope>
    <source>
        <strain evidence="7 8">CCMP1338</strain>
        <tissue evidence="7">Whole cell</tissue>
    </source>
</reference>
<sequence length="251" mass="28644">MLSRLRCLRNIYQANVSRGLTGSGVFLRSTPAAFNQRWLQSQATRKSSIEETRNQKNKNALMWTLATIVTFVGLSYASVPLYKMFCQVTGIGGSVQGTAKFSTATAETEILEDADPISVSFNSDVSSSLNWRFRPLQTRVYIRPGETTLAFYEAENRTDQRITGVATYNVQPPRAGIYFNKIQCFCFEEQQLRPNEKIEMPVFFFIDPEFADDPYMKNIKEIVLSYTFFRTEDVDIDVAQQNRLLAEQRAS</sequence>
<dbReference type="AlphaFoldDB" id="A0AAV8V0M5"/>
<keyword evidence="3 6" id="KW-0812">Transmembrane</keyword>